<accession>A0ABN7P6M2</accession>
<comment type="caution">
    <text evidence="1">The sequence shown here is derived from an EMBL/GenBank/DDBJ whole genome shotgun (WGS) entry which is preliminary data.</text>
</comment>
<gene>
    <name evidence="1" type="ORF">TPAB3V08_LOCUS10433</name>
</gene>
<dbReference type="Proteomes" id="UP001153148">
    <property type="component" value="Unassembled WGS sequence"/>
</dbReference>
<feature type="non-terminal residue" evidence="1">
    <location>
        <position position="25"/>
    </location>
</feature>
<evidence type="ECO:0000313" key="1">
    <source>
        <dbReference type="EMBL" id="CAG2063486.1"/>
    </source>
</evidence>
<evidence type="ECO:0000313" key="2">
    <source>
        <dbReference type="Proteomes" id="UP001153148"/>
    </source>
</evidence>
<protein>
    <submittedName>
        <fullName evidence="1">Uncharacterized protein</fullName>
    </submittedName>
</protein>
<sequence>MDDGSQKLLDVIDDPSALESFLGLG</sequence>
<name>A0ABN7P6M2_TIMPD</name>
<organism evidence="1 2">
    <name type="scientific">Timema podura</name>
    <name type="common">Walking stick</name>
    <dbReference type="NCBI Taxonomy" id="61482"/>
    <lineage>
        <taxon>Eukaryota</taxon>
        <taxon>Metazoa</taxon>
        <taxon>Ecdysozoa</taxon>
        <taxon>Arthropoda</taxon>
        <taxon>Hexapoda</taxon>
        <taxon>Insecta</taxon>
        <taxon>Pterygota</taxon>
        <taxon>Neoptera</taxon>
        <taxon>Polyneoptera</taxon>
        <taxon>Phasmatodea</taxon>
        <taxon>Timematodea</taxon>
        <taxon>Timematoidea</taxon>
        <taxon>Timematidae</taxon>
        <taxon>Timema</taxon>
    </lineage>
</organism>
<reference evidence="1" key="1">
    <citation type="submission" date="2021-03" db="EMBL/GenBank/DDBJ databases">
        <authorList>
            <person name="Tran Van P."/>
        </authorList>
    </citation>
    <scope>NUCLEOTIDE SEQUENCE</scope>
</reference>
<dbReference type="EMBL" id="CAJPIN010026817">
    <property type="protein sequence ID" value="CAG2063486.1"/>
    <property type="molecule type" value="Genomic_DNA"/>
</dbReference>
<proteinExistence type="predicted"/>
<keyword evidence="2" id="KW-1185">Reference proteome</keyword>